<dbReference type="SUPFAM" id="SSF47413">
    <property type="entry name" value="lambda repressor-like DNA-binding domains"/>
    <property type="match status" value="1"/>
</dbReference>
<dbReference type="PROSITE" id="PS50943">
    <property type="entry name" value="HTH_CROC1"/>
    <property type="match status" value="1"/>
</dbReference>
<dbReference type="RefSeq" id="WP_170279349.1">
    <property type="nucleotide sequence ID" value="NZ_JABEQY010000001.1"/>
</dbReference>
<accession>A0A7Y2W324</accession>
<gene>
    <name evidence="2" type="ORF">HLI17_00005</name>
</gene>
<feature type="domain" description="HTH cro/C1-type" evidence="1">
    <location>
        <begin position="40"/>
        <end position="95"/>
    </location>
</feature>
<dbReference type="CDD" id="cd00093">
    <property type="entry name" value="HTH_XRE"/>
    <property type="match status" value="1"/>
</dbReference>
<dbReference type="Pfam" id="PF13744">
    <property type="entry name" value="HTH_37"/>
    <property type="match status" value="1"/>
</dbReference>
<dbReference type="Proteomes" id="UP000530654">
    <property type="component" value="Unassembled WGS sequence"/>
</dbReference>
<dbReference type="EMBL" id="JABEQY010000001">
    <property type="protein sequence ID" value="NNH61685.1"/>
    <property type="molecule type" value="Genomic_DNA"/>
</dbReference>
<proteinExistence type="predicted"/>
<dbReference type="InterPro" id="IPR039554">
    <property type="entry name" value="HigA2-like_HTH"/>
</dbReference>
<reference evidence="2 3" key="1">
    <citation type="submission" date="2020-04" db="EMBL/GenBank/DDBJ databases">
        <title>Rhizobium bacterial biofertilizers improve the content of phenolic compounds of Lactuca sativa L. under non-saline and saline-stress conditions.</title>
        <authorList>
            <person name="Ayuso-Calles M."/>
            <person name="Garcia-Estevez I."/>
            <person name="Jimenez-Gomez A."/>
            <person name="Flores-Felix J.D."/>
            <person name="Escribano-Bailon M."/>
            <person name="Rivas R."/>
        </authorList>
    </citation>
    <scope>NUCLEOTIDE SEQUENCE [LARGE SCALE GENOMIC DNA]</scope>
    <source>
        <strain evidence="2 3">GPTR02</strain>
    </source>
</reference>
<protein>
    <submittedName>
        <fullName evidence="2">XRE family transcriptional regulator</fullName>
    </submittedName>
</protein>
<organism evidence="2 3">
    <name type="scientific">Rhizobium laguerreae</name>
    <dbReference type="NCBI Taxonomy" id="1076926"/>
    <lineage>
        <taxon>Bacteria</taxon>
        <taxon>Pseudomonadati</taxon>
        <taxon>Pseudomonadota</taxon>
        <taxon>Alphaproteobacteria</taxon>
        <taxon>Hyphomicrobiales</taxon>
        <taxon>Rhizobiaceae</taxon>
        <taxon>Rhizobium/Agrobacterium group</taxon>
        <taxon>Rhizobium</taxon>
    </lineage>
</organism>
<dbReference type="InterPro" id="IPR010982">
    <property type="entry name" value="Lambda_DNA-bd_dom_sf"/>
</dbReference>
<name>A0A7Y2W324_9HYPH</name>
<evidence type="ECO:0000313" key="3">
    <source>
        <dbReference type="Proteomes" id="UP000530654"/>
    </source>
</evidence>
<evidence type="ECO:0000313" key="2">
    <source>
        <dbReference type="EMBL" id="NNH61685.1"/>
    </source>
</evidence>
<dbReference type="SMART" id="SM00530">
    <property type="entry name" value="HTH_XRE"/>
    <property type="match status" value="1"/>
</dbReference>
<sequence>MVEKRSDEPRIVKGSDDIFADLGVQLDPKDRLKVLIAIQLSKAIQHLGLTQKEAADILGTDQAKISKITRGRLKDFTVDRLVNYVIALGIDVDVRLSNTHDRRGNLTVHSPIAATG</sequence>
<evidence type="ECO:0000259" key="1">
    <source>
        <dbReference type="PROSITE" id="PS50943"/>
    </source>
</evidence>
<dbReference type="InterPro" id="IPR001387">
    <property type="entry name" value="Cro/C1-type_HTH"/>
</dbReference>
<dbReference type="Gene3D" id="1.10.260.40">
    <property type="entry name" value="lambda repressor-like DNA-binding domains"/>
    <property type="match status" value="1"/>
</dbReference>
<comment type="caution">
    <text evidence="2">The sequence shown here is derived from an EMBL/GenBank/DDBJ whole genome shotgun (WGS) entry which is preliminary data.</text>
</comment>
<dbReference type="GO" id="GO:0003677">
    <property type="term" value="F:DNA binding"/>
    <property type="evidence" value="ECO:0007669"/>
    <property type="project" value="InterPro"/>
</dbReference>
<dbReference type="AlphaFoldDB" id="A0A7Y2W324"/>